<dbReference type="InterPro" id="IPR036250">
    <property type="entry name" value="AcylCo_DH-like_C"/>
</dbReference>
<dbReference type="Proteomes" id="UP000001024">
    <property type="component" value="Chromosome"/>
</dbReference>
<dbReference type="KEGG" id="tac:Ta0294"/>
<keyword evidence="3" id="KW-0285">Flavoprotein</keyword>
<sequence length="326" mass="35372">MKEFAAKEIEPVSKDIEINGIQRSLKEKIAGQGFIGATLPAEKGGAGLDENGYMIILEETAKASPSVSMWIFLTNLYLKLNPDSDKKANILSGSIDVTVDLSPYYLRGKSAALTVTGGKLTGKITNVINGTASSIIASDGSSIYAIDSGMHAVSKSHLGLRGMDLSDVDFDSSTYEKVGSEEKLRMELKNSDGEVAAIFLGIADGTMIKAADYSKVRNAFDRPLKDYTPIFDEIVSAKTEIDLIRFYLYGNQSEYAKALCKIKAREIALTASRSSLQIHGGYGYIHDFGIEKYYRDAMAMAVYFGEDSWENSVISQAVLGEKGGII</sequence>
<comment type="cofactor">
    <cofactor evidence="1">
        <name>FAD</name>
        <dbReference type="ChEBI" id="CHEBI:57692"/>
    </cofactor>
</comment>
<evidence type="ECO:0000313" key="7">
    <source>
        <dbReference type="EMBL" id="CAC11439.1"/>
    </source>
</evidence>
<accession>Q9HLD4</accession>
<reference evidence="7 8" key="1">
    <citation type="journal article" date="2000" name="Nature">
        <title>The genome sequence of the thermoacidophilic scavenger Thermoplasma acidophilum.</title>
        <authorList>
            <person name="Ruepp A."/>
            <person name="Graml W."/>
            <person name="Santos-Martinez M.L."/>
            <person name="Koretke K.K."/>
            <person name="Volker C."/>
            <person name="Mewes H.W."/>
            <person name="Frishman D."/>
            <person name="Stocker S."/>
            <person name="Lupas A.N."/>
            <person name="Baumeister W."/>
        </authorList>
    </citation>
    <scope>NUCLEOTIDE SEQUENCE [LARGE SCALE GENOMIC DNA]</scope>
    <source>
        <strain evidence="8">ATCC 25905 / DSM 1728 / JCM 9062 / NBRC 15155 / AMRC-C165</strain>
    </source>
</reference>
<dbReference type="PaxDb" id="273075-Ta0294"/>
<evidence type="ECO:0000256" key="4">
    <source>
        <dbReference type="ARBA" id="ARBA00022827"/>
    </source>
</evidence>
<dbReference type="STRING" id="273075.gene:9571511"/>
<dbReference type="Gene3D" id="1.10.540.10">
    <property type="entry name" value="Acyl-CoA dehydrogenase/oxidase, N-terminal domain"/>
    <property type="match status" value="1"/>
</dbReference>
<dbReference type="InterPro" id="IPR006089">
    <property type="entry name" value="Acyl-CoA_DH_CS"/>
</dbReference>
<evidence type="ECO:0000259" key="5">
    <source>
        <dbReference type="Pfam" id="PF00441"/>
    </source>
</evidence>
<dbReference type="SUPFAM" id="SSF47203">
    <property type="entry name" value="Acyl-CoA dehydrogenase C-terminal domain-like"/>
    <property type="match status" value="1"/>
</dbReference>
<evidence type="ECO:0000313" key="8">
    <source>
        <dbReference type="Proteomes" id="UP000001024"/>
    </source>
</evidence>
<dbReference type="InterPro" id="IPR013786">
    <property type="entry name" value="AcylCoA_DH/ox_N"/>
</dbReference>
<organism evidence="7 8">
    <name type="scientific">Thermoplasma acidophilum (strain ATCC 25905 / DSM 1728 / JCM 9062 / NBRC 15155 / AMRC-C165)</name>
    <dbReference type="NCBI Taxonomy" id="273075"/>
    <lineage>
        <taxon>Archaea</taxon>
        <taxon>Methanobacteriati</taxon>
        <taxon>Thermoplasmatota</taxon>
        <taxon>Thermoplasmata</taxon>
        <taxon>Thermoplasmatales</taxon>
        <taxon>Thermoplasmataceae</taxon>
        <taxon>Thermoplasma</taxon>
    </lineage>
</organism>
<dbReference type="AlphaFoldDB" id="Q9HLD4"/>
<dbReference type="InterPro" id="IPR009100">
    <property type="entry name" value="AcylCoA_DH/oxidase_NM_dom_sf"/>
</dbReference>
<name>Q9HLD4_THEAC</name>
<evidence type="ECO:0000256" key="3">
    <source>
        <dbReference type="ARBA" id="ARBA00022630"/>
    </source>
</evidence>
<protein>
    <submittedName>
        <fullName evidence="7">Acyl-CoA dehydrogenase (SHORT-CHAIN SPECIFIC) related protein</fullName>
    </submittedName>
</protein>
<dbReference type="GO" id="GO:0003995">
    <property type="term" value="F:acyl-CoA dehydrogenase activity"/>
    <property type="evidence" value="ECO:0007669"/>
    <property type="project" value="InterPro"/>
</dbReference>
<dbReference type="eggNOG" id="arCOG01707">
    <property type="taxonomic scope" value="Archaea"/>
</dbReference>
<dbReference type="PANTHER" id="PTHR43884:SF12">
    <property type="entry name" value="ISOVALERYL-COA DEHYDROGENASE, MITOCHONDRIAL-RELATED"/>
    <property type="match status" value="1"/>
</dbReference>
<evidence type="ECO:0000256" key="1">
    <source>
        <dbReference type="ARBA" id="ARBA00001974"/>
    </source>
</evidence>
<feature type="domain" description="Acyl-CoA dehydrogenase/oxidase N-terminal" evidence="6">
    <location>
        <begin position="2"/>
        <end position="75"/>
    </location>
</feature>
<dbReference type="Pfam" id="PF02771">
    <property type="entry name" value="Acyl-CoA_dh_N"/>
    <property type="match status" value="1"/>
</dbReference>
<feature type="domain" description="Acyl-CoA dehydrogenase/oxidase C-terminal" evidence="5">
    <location>
        <begin position="194"/>
        <end position="318"/>
    </location>
</feature>
<dbReference type="GO" id="GO:0050660">
    <property type="term" value="F:flavin adenine dinucleotide binding"/>
    <property type="evidence" value="ECO:0007669"/>
    <property type="project" value="InterPro"/>
</dbReference>
<dbReference type="PANTHER" id="PTHR43884">
    <property type="entry name" value="ACYL-COA DEHYDROGENASE"/>
    <property type="match status" value="1"/>
</dbReference>
<keyword evidence="8" id="KW-1185">Reference proteome</keyword>
<proteinExistence type="inferred from homology"/>
<dbReference type="EMBL" id="AL445063">
    <property type="protein sequence ID" value="CAC11439.1"/>
    <property type="molecule type" value="Genomic_DNA"/>
</dbReference>
<dbReference type="PROSITE" id="PS00073">
    <property type="entry name" value="ACYL_COA_DH_2"/>
    <property type="match status" value="1"/>
</dbReference>
<dbReference type="InterPro" id="IPR009075">
    <property type="entry name" value="AcylCo_DH/oxidase_C"/>
</dbReference>
<dbReference type="Pfam" id="PF00441">
    <property type="entry name" value="Acyl-CoA_dh_1"/>
    <property type="match status" value="1"/>
</dbReference>
<comment type="similarity">
    <text evidence="2">Belongs to the acyl-CoA dehydrogenase family.</text>
</comment>
<evidence type="ECO:0000256" key="2">
    <source>
        <dbReference type="ARBA" id="ARBA00009347"/>
    </source>
</evidence>
<dbReference type="EnsemblBacteria" id="CAC11439">
    <property type="protein sequence ID" value="CAC11439"/>
    <property type="gene ID" value="CAC11439"/>
</dbReference>
<evidence type="ECO:0000259" key="6">
    <source>
        <dbReference type="Pfam" id="PF02771"/>
    </source>
</evidence>
<dbReference type="Gene3D" id="1.20.140.10">
    <property type="entry name" value="Butyryl-CoA Dehydrogenase, subunit A, domain 3"/>
    <property type="match status" value="1"/>
</dbReference>
<dbReference type="InterPro" id="IPR037069">
    <property type="entry name" value="AcylCoA_DH/ox_N_sf"/>
</dbReference>
<gene>
    <name evidence="7" type="ordered locus">Ta0294</name>
</gene>
<keyword evidence="4" id="KW-0274">FAD</keyword>
<dbReference type="InParanoid" id="Q9HLD4"/>
<dbReference type="HOGENOM" id="CLU_018204_3_5_2"/>
<dbReference type="SUPFAM" id="SSF56645">
    <property type="entry name" value="Acyl-CoA dehydrogenase NM domain-like"/>
    <property type="match status" value="1"/>
</dbReference>